<comment type="subcellular location">
    <subcellularLocation>
        <location evidence="1">Cell membrane</location>
        <topology evidence="1">Multi-pass membrane protein</topology>
    </subcellularLocation>
</comment>
<feature type="transmembrane region" description="Helical" evidence="20">
    <location>
        <begin position="520"/>
        <end position="542"/>
    </location>
</feature>
<evidence type="ECO:0000256" key="19">
    <source>
        <dbReference type="ARBA" id="ARBA00033239"/>
    </source>
</evidence>
<comment type="similarity">
    <text evidence="2 20">Belongs to the cation transport ATPase (P-type) (TC 3.A.3) family. Type IB subfamily.</text>
</comment>
<name>A0ABT4YNX9_9VIBR</name>
<keyword evidence="13" id="KW-1278">Translocase</keyword>
<dbReference type="SUPFAM" id="SSF56784">
    <property type="entry name" value="HAD-like"/>
    <property type="match status" value="1"/>
</dbReference>
<feature type="transmembrane region" description="Helical" evidence="20">
    <location>
        <begin position="548"/>
        <end position="571"/>
    </location>
</feature>
<dbReference type="InterPro" id="IPR006121">
    <property type="entry name" value="HMA_dom"/>
</dbReference>
<dbReference type="Gene3D" id="3.40.50.1000">
    <property type="entry name" value="HAD superfamily/HAD-like"/>
    <property type="match status" value="1"/>
</dbReference>
<dbReference type="InterPro" id="IPR036163">
    <property type="entry name" value="HMA_dom_sf"/>
</dbReference>
<keyword evidence="14 20" id="KW-1133">Transmembrane helix</keyword>
<evidence type="ECO:0000256" key="17">
    <source>
        <dbReference type="ARBA" id="ARBA00023136"/>
    </source>
</evidence>
<evidence type="ECO:0000256" key="18">
    <source>
        <dbReference type="ARBA" id="ARBA00029719"/>
    </source>
</evidence>
<feature type="domain" description="HMA" evidence="21">
    <location>
        <begin position="174"/>
        <end position="245"/>
    </location>
</feature>
<dbReference type="Proteomes" id="UP001210678">
    <property type="component" value="Unassembled WGS sequence"/>
</dbReference>
<evidence type="ECO:0000256" key="14">
    <source>
        <dbReference type="ARBA" id="ARBA00022989"/>
    </source>
</evidence>
<evidence type="ECO:0000256" key="3">
    <source>
        <dbReference type="ARBA" id="ARBA00012517"/>
    </source>
</evidence>
<evidence type="ECO:0000256" key="15">
    <source>
        <dbReference type="ARBA" id="ARBA00023008"/>
    </source>
</evidence>
<dbReference type="CDD" id="cd00371">
    <property type="entry name" value="HMA"/>
    <property type="match status" value="2"/>
</dbReference>
<gene>
    <name evidence="22" type="ORF">PGX00_06070</name>
</gene>
<evidence type="ECO:0000256" key="10">
    <source>
        <dbReference type="ARBA" id="ARBA00022741"/>
    </source>
</evidence>
<organism evidence="22 23">
    <name type="scientific">Vibrio algarum</name>
    <dbReference type="NCBI Taxonomy" id="3020714"/>
    <lineage>
        <taxon>Bacteria</taxon>
        <taxon>Pseudomonadati</taxon>
        <taxon>Pseudomonadota</taxon>
        <taxon>Gammaproteobacteria</taxon>
        <taxon>Vibrionales</taxon>
        <taxon>Vibrionaceae</taxon>
        <taxon>Vibrio</taxon>
    </lineage>
</organism>
<dbReference type="Pfam" id="PF00702">
    <property type="entry name" value="Hydrolase"/>
    <property type="match status" value="1"/>
</dbReference>
<feature type="transmembrane region" description="Helical" evidence="20">
    <location>
        <begin position="862"/>
        <end position="881"/>
    </location>
</feature>
<dbReference type="SFLD" id="SFLDF00027">
    <property type="entry name" value="p-type_atpase"/>
    <property type="match status" value="1"/>
</dbReference>
<feature type="transmembrane region" description="Helical" evidence="20">
    <location>
        <begin position="300"/>
        <end position="318"/>
    </location>
</feature>
<evidence type="ECO:0000256" key="9">
    <source>
        <dbReference type="ARBA" id="ARBA00022723"/>
    </source>
</evidence>
<evidence type="ECO:0000256" key="5">
    <source>
        <dbReference type="ARBA" id="ARBA00022448"/>
    </source>
</evidence>
<keyword evidence="22" id="KW-0378">Hydrolase</keyword>
<dbReference type="EC" id="7.2.2.8" evidence="3"/>
<dbReference type="PRINTS" id="PR00943">
    <property type="entry name" value="CUATPASE"/>
</dbReference>
<dbReference type="PANTHER" id="PTHR43520">
    <property type="entry name" value="ATP7, ISOFORM B"/>
    <property type="match status" value="1"/>
</dbReference>
<sequence length="917" mass="97250">MTQFTIPLSGLGCGKCVKKVTDSLTHLSDTDILSIDKTSVSVKTSRPLLDIVTEIEKNKYQAGNQIALNLSGLSCGKCVGKVRESLATNSQIARFEVSKESLALLTTLDQDAIIEIVESLGFNATPKIDEHNILELEKPTAIGPVIANDIEVTKKSSQDNRTQPDKIPASSQSNTLNLVLQGMTCASCVASVEKACLAVDGVQKAQINLAEQSAIVLTKMVSTEVDDTIRSSLLKSIKDAGYSASIIEDEASQQAELQAAYLNAQTHHKKSAIIALAVGAPLMLWGLLGGNMMIRNATDQTAWGIIGLICLLLLATAGRNFYINAWQSLIHKRATMDTLVALGTGAAWFYSILVVIAPTWFPAASRHVYFEASAMIIGLISLGHYIEAKAKLRTTESLQSLIGLQVKTATVRQEGEDIQMPIESIKQGMRLLIKPGERIPVDGNVVEGESYVDEAMLTGEPIPKLKVIGDSVSAGTINNDGSLSIQATGIGNQTMLARIIQLVRQAQSSKPALAKLADSISAVFVPVVVCIAILAALVWWWVGPDPKASYMMIVSTTVLIIACPCALGLATPLSITVGVGKAAELGILIRDADVLQNASKVDTVVFDKTGTLTLGKPSIQRFEILNNMAEASLLQSIYALESHSEHPLAGAVCQFAKEKNTALVAATDIQNYRGKGLTGKVAGSAVSVGSVNFIRSLGTKIDEQLITPYLSKAWTIIAISIDQQLAGLMAVSDPLKKDSLEAISLLKSNKINVVLLSGDNQVVAEKIAKEIGIKQVIANVLPDEKAQHIQKLQLSGKIVAMVGDGINDAPALAQADIGIAMGSGSDVAIESAQMTLLNSSPIAVNSAIELSKATVKNMKQNLFGAFIYNSIGIPVAAGVLYPISGFLLSPVFAGAAMALSSITVVSNANRLRLFKVK</sequence>
<evidence type="ECO:0000256" key="20">
    <source>
        <dbReference type="RuleBase" id="RU362081"/>
    </source>
</evidence>
<dbReference type="SFLD" id="SFLDG00002">
    <property type="entry name" value="C1.7:_P-type_atpase_like"/>
    <property type="match status" value="1"/>
</dbReference>
<keyword evidence="6 20" id="KW-1003">Cell membrane</keyword>
<keyword evidence="5" id="KW-0813">Transport</keyword>
<dbReference type="SUPFAM" id="SSF81653">
    <property type="entry name" value="Calcium ATPase, transduction domain A"/>
    <property type="match status" value="1"/>
</dbReference>
<protein>
    <recommendedName>
        <fullName evidence="4">Copper-exporting P-type ATPase</fullName>
        <ecNumber evidence="3">7.2.2.8</ecNumber>
    </recommendedName>
    <alternativeName>
        <fullName evidence="18">Copper-exporting P-type ATPase A</fullName>
    </alternativeName>
    <alternativeName>
        <fullName evidence="19">Cu(+)-exporting ATPase</fullName>
    </alternativeName>
</protein>
<dbReference type="NCBIfam" id="TIGR01494">
    <property type="entry name" value="ATPase_P-type"/>
    <property type="match status" value="1"/>
</dbReference>
<dbReference type="RefSeq" id="WP_272133702.1">
    <property type="nucleotide sequence ID" value="NZ_JAQLOI010000001.1"/>
</dbReference>
<dbReference type="InterPro" id="IPR027256">
    <property type="entry name" value="P-typ_ATPase_IB"/>
</dbReference>
<dbReference type="PANTHER" id="PTHR43520:SF6">
    <property type="entry name" value="COPPER-EXPORTING P-TYPE ATPASE"/>
    <property type="match status" value="1"/>
</dbReference>
<dbReference type="NCBIfam" id="TIGR01511">
    <property type="entry name" value="ATPase-IB1_Cu"/>
    <property type="match status" value="1"/>
</dbReference>
<evidence type="ECO:0000259" key="21">
    <source>
        <dbReference type="PROSITE" id="PS50846"/>
    </source>
</evidence>
<keyword evidence="17 20" id="KW-0472">Membrane</keyword>
<keyword evidence="16" id="KW-0406">Ion transport</keyword>
<keyword evidence="23" id="KW-1185">Reference proteome</keyword>
<accession>A0ABT4YNX9</accession>
<evidence type="ECO:0000256" key="8">
    <source>
        <dbReference type="ARBA" id="ARBA00022692"/>
    </source>
</evidence>
<dbReference type="Pfam" id="PF00122">
    <property type="entry name" value="E1-E2_ATPase"/>
    <property type="match status" value="1"/>
</dbReference>
<dbReference type="InterPro" id="IPR008250">
    <property type="entry name" value="ATPase_P-typ_transduc_dom_A_sf"/>
</dbReference>
<dbReference type="SUPFAM" id="SSF55008">
    <property type="entry name" value="HMA, heavy metal-associated domain"/>
    <property type="match status" value="2"/>
</dbReference>
<dbReference type="PROSITE" id="PS01229">
    <property type="entry name" value="COF_2"/>
    <property type="match status" value="1"/>
</dbReference>
<evidence type="ECO:0000256" key="2">
    <source>
        <dbReference type="ARBA" id="ARBA00006024"/>
    </source>
</evidence>
<dbReference type="SFLD" id="SFLDS00003">
    <property type="entry name" value="Haloacid_Dehalogenase"/>
    <property type="match status" value="1"/>
</dbReference>
<dbReference type="Gene3D" id="2.70.150.10">
    <property type="entry name" value="Calcium-transporting ATPase, cytoplasmic transduction domain A"/>
    <property type="match status" value="1"/>
</dbReference>
<reference evidence="22 23" key="1">
    <citation type="submission" date="2023-01" db="EMBL/GenBank/DDBJ databases">
        <title>Vibrio sp. KJ40-1 sp.nov, isolated from marine algae.</title>
        <authorList>
            <person name="Butt M."/>
            <person name="Kim J.M.J."/>
            <person name="Jeon C.O.C."/>
        </authorList>
    </citation>
    <scope>NUCLEOTIDE SEQUENCE [LARGE SCALE GENOMIC DNA]</scope>
    <source>
        <strain evidence="22 23">KJ40-1</strain>
    </source>
</reference>
<dbReference type="InterPro" id="IPR018303">
    <property type="entry name" value="ATPase_P-typ_P_site"/>
</dbReference>
<dbReference type="InterPro" id="IPR023298">
    <property type="entry name" value="ATPase_P-typ_TM_dom_sf"/>
</dbReference>
<dbReference type="CDD" id="cd02094">
    <property type="entry name" value="P-type_ATPase_Cu-like"/>
    <property type="match status" value="1"/>
</dbReference>
<dbReference type="EMBL" id="JAQLOI010000001">
    <property type="protein sequence ID" value="MDB1123251.1"/>
    <property type="molecule type" value="Genomic_DNA"/>
</dbReference>
<dbReference type="Gene3D" id="3.30.70.100">
    <property type="match status" value="2"/>
</dbReference>
<evidence type="ECO:0000256" key="7">
    <source>
        <dbReference type="ARBA" id="ARBA00022553"/>
    </source>
</evidence>
<keyword evidence="15" id="KW-0186">Copper</keyword>
<dbReference type="NCBIfam" id="TIGR01525">
    <property type="entry name" value="ATPase-IB_hvy"/>
    <property type="match status" value="1"/>
</dbReference>
<dbReference type="Pfam" id="PF00403">
    <property type="entry name" value="HMA"/>
    <property type="match status" value="1"/>
</dbReference>
<dbReference type="InterPro" id="IPR059000">
    <property type="entry name" value="ATPase_P-type_domA"/>
</dbReference>
<dbReference type="InterPro" id="IPR001757">
    <property type="entry name" value="P_typ_ATPase"/>
</dbReference>
<evidence type="ECO:0000256" key="16">
    <source>
        <dbReference type="ARBA" id="ARBA00023065"/>
    </source>
</evidence>
<dbReference type="InterPro" id="IPR023214">
    <property type="entry name" value="HAD_sf"/>
</dbReference>
<feature type="transmembrane region" description="Helical" evidence="20">
    <location>
        <begin position="887"/>
        <end position="908"/>
    </location>
</feature>
<proteinExistence type="inferred from homology"/>
<evidence type="ECO:0000313" key="22">
    <source>
        <dbReference type="EMBL" id="MDB1123251.1"/>
    </source>
</evidence>
<keyword evidence="7" id="KW-0597">Phosphoprotein</keyword>
<dbReference type="InterPro" id="IPR036412">
    <property type="entry name" value="HAD-like_sf"/>
</dbReference>
<evidence type="ECO:0000256" key="1">
    <source>
        <dbReference type="ARBA" id="ARBA00004651"/>
    </source>
</evidence>
<feature type="transmembrane region" description="Helical" evidence="20">
    <location>
        <begin position="272"/>
        <end position="294"/>
    </location>
</feature>
<evidence type="ECO:0000313" key="23">
    <source>
        <dbReference type="Proteomes" id="UP001210678"/>
    </source>
</evidence>
<evidence type="ECO:0000256" key="13">
    <source>
        <dbReference type="ARBA" id="ARBA00022967"/>
    </source>
</evidence>
<dbReference type="SUPFAM" id="SSF81665">
    <property type="entry name" value="Calcium ATPase, transmembrane domain M"/>
    <property type="match status" value="1"/>
</dbReference>
<evidence type="ECO:0000256" key="12">
    <source>
        <dbReference type="ARBA" id="ARBA00022840"/>
    </source>
</evidence>
<feature type="transmembrane region" description="Helical" evidence="20">
    <location>
        <begin position="367"/>
        <end position="386"/>
    </location>
</feature>
<keyword evidence="10 20" id="KW-0547">Nucleotide-binding</keyword>
<dbReference type="InterPro" id="IPR023299">
    <property type="entry name" value="ATPase_P-typ_cyto_dom_N"/>
</dbReference>
<evidence type="ECO:0000256" key="6">
    <source>
        <dbReference type="ARBA" id="ARBA00022475"/>
    </source>
</evidence>
<comment type="caution">
    <text evidence="22">The sequence shown here is derived from an EMBL/GenBank/DDBJ whole genome shotgun (WGS) entry which is preliminary data.</text>
</comment>
<keyword evidence="12 20" id="KW-0067">ATP-binding</keyword>
<dbReference type="PRINTS" id="PR00119">
    <property type="entry name" value="CATATPASE"/>
</dbReference>
<dbReference type="GO" id="GO:0016787">
    <property type="term" value="F:hydrolase activity"/>
    <property type="evidence" value="ECO:0007669"/>
    <property type="project" value="UniProtKB-KW"/>
</dbReference>
<keyword evidence="9 20" id="KW-0479">Metal-binding</keyword>
<dbReference type="Gene3D" id="3.40.1110.10">
    <property type="entry name" value="Calcium-transporting ATPase, cytoplasmic domain N"/>
    <property type="match status" value="1"/>
</dbReference>
<dbReference type="PROSITE" id="PS50846">
    <property type="entry name" value="HMA_2"/>
    <property type="match status" value="1"/>
</dbReference>
<evidence type="ECO:0000256" key="11">
    <source>
        <dbReference type="ARBA" id="ARBA00022796"/>
    </source>
</evidence>
<keyword evidence="11" id="KW-0187">Copper transport</keyword>
<dbReference type="InterPro" id="IPR044492">
    <property type="entry name" value="P_typ_ATPase_HD_dom"/>
</dbReference>
<feature type="transmembrane region" description="Helical" evidence="20">
    <location>
        <begin position="339"/>
        <end position="361"/>
    </location>
</feature>
<keyword evidence="8 20" id="KW-0812">Transmembrane</keyword>
<evidence type="ECO:0000256" key="4">
    <source>
        <dbReference type="ARBA" id="ARBA00015102"/>
    </source>
</evidence>
<dbReference type="PROSITE" id="PS00154">
    <property type="entry name" value="ATPASE_E1_E2"/>
    <property type="match status" value="1"/>
</dbReference>